<dbReference type="SMART" id="SM00849">
    <property type="entry name" value="Lactamase_B"/>
    <property type="match status" value="1"/>
</dbReference>
<dbReference type="PANTHER" id="PTHR42978">
    <property type="entry name" value="QUORUM-QUENCHING LACTONASE YTNP-RELATED-RELATED"/>
    <property type="match status" value="1"/>
</dbReference>
<evidence type="ECO:0000313" key="6">
    <source>
        <dbReference type="EMBL" id="PXX49602.1"/>
    </source>
</evidence>
<dbReference type="RefSeq" id="WP_110313154.1">
    <property type="nucleotide sequence ID" value="NZ_QJKC01000004.1"/>
</dbReference>
<proteinExistence type="inferred from homology"/>
<dbReference type="OrthoDB" id="5443440at2"/>
<feature type="domain" description="Metallo-beta-lactamase" evidence="5">
    <location>
        <begin position="43"/>
        <end position="256"/>
    </location>
</feature>
<dbReference type="GO" id="GO:0046872">
    <property type="term" value="F:metal ion binding"/>
    <property type="evidence" value="ECO:0007669"/>
    <property type="project" value="UniProtKB-KW"/>
</dbReference>
<dbReference type="SUPFAM" id="SSF56281">
    <property type="entry name" value="Metallo-hydrolase/oxidoreductase"/>
    <property type="match status" value="1"/>
</dbReference>
<keyword evidence="4" id="KW-0862">Zinc</keyword>
<dbReference type="EMBL" id="QJKC01000004">
    <property type="protein sequence ID" value="PXX49602.1"/>
    <property type="molecule type" value="Genomic_DNA"/>
</dbReference>
<comment type="similarity">
    <text evidence="1">Belongs to the metallo-beta-lactamase superfamily.</text>
</comment>
<dbReference type="CDD" id="cd16281">
    <property type="entry name" value="metallo-hydrolase-like_MBL-fold"/>
    <property type="match status" value="1"/>
</dbReference>
<gene>
    <name evidence="6" type="ORF">DFR38_104246</name>
</gene>
<comment type="caution">
    <text evidence="6">The sequence shown here is derived from an EMBL/GenBank/DDBJ whole genome shotgun (WGS) entry which is preliminary data.</text>
</comment>
<evidence type="ECO:0000256" key="2">
    <source>
        <dbReference type="ARBA" id="ARBA00022723"/>
    </source>
</evidence>
<evidence type="ECO:0000259" key="5">
    <source>
        <dbReference type="SMART" id="SM00849"/>
    </source>
</evidence>
<keyword evidence="3 6" id="KW-0378">Hydrolase</keyword>
<dbReference type="InterPro" id="IPR001279">
    <property type="entry name" value="Metallo-B-lactamas"/>
</dbReference>
<sequence length="287" mass="31624">MRTLTSLLGNSQKLDGGAMFGNAPRAMWSQWLAPDEQHRVPLACRCLLVREDDGRRILLEAGIGAFFAPELKTRYGVVEDGHVLLDNLAAAGCSHEDIDVVVLSHLHFDHVGGLLAAWDGGPARLLFPKAQFVVSRSAWQRAKEPHARDRASFIPELITLLENSGRLVLTDGETPDCLPADYRFHLSDGHTPGMLLTEIPLEGGPVVYAADLIPGASWVHVPITMGYDRFPEQLIDEKRGLLDDLLTRQGRLFFTHDPQHALARVARDGKGRFHAAEQLPRLTALAS</sequence>
<evidence type="ECO:0000256" key="1">
    <source>
        <dbReference type="ARBA" id="ARBA00007749"/>
    </source>
</evidence>
<keyword evidence="2" id="KW-0479">Metal-binding</keyword>
<dbReference type="AlphaFoldDB" id="A0A318JWU8"/>
<dbReference type="Proteomes" id="UP000248395">
    <property type="component" value="Unassembled WGS sequence"/>
</dbReference>
<dbReference type="InterPro" id="IPR036866">
    <property type="entry name" value="RibonucZ/Hydroxyglut_hydro"/>
</dbReference>
<dbReference type="GO" id="GO:0016787">
    <property type="term" value="F:hydrolase activity"/>
    <property type="evidence" value="ECO:0007669"/>
    <property type="project" value="UniProtKB-KW"/>
</dbReference>
<name>A0A318JWU8_9NEIS</name>
<dbReference type="InterPro" id="IPR051013">
    <property type="entry name" value="MBL_superfamily_lactonases"/>
</dbReference>
<reference evidence="6 7" key="1">
    <citation type="submission" date="2018-05" db="EMBL/GenBank/DDBJ databases">
        <title>Genomic Encyclopedia of Type Strains, Phase IV (KMG-IV): sequencing the most valuable type-strain genomes for metagenomic binning, comparative biology and taxonomic classification.</title>
        <authorList>
            <person name="Goeker M."/>
        </authorList>
    </citation>
    <scope>NUCLEOTIDE SEQUENCE [LARGE SCALE GENOMIC DNA]</scope>
    <source>
        <strain evidence="6 7">DSM 25134</strain>
    </source>
</reference>
<organism evidence="6 7">
    <name type="scientific">Aquitalea magnusonii</name>
    <dbReference type="NCBI Taxonomy" id="332411"/>
    <lineage>
        <taxon>Bacteria</taxon>
        <taxon>Pseudomonadati</taxon>
        <taxon>Pseudomonadota</taxon>
        <taxon>Betaproteobacteria</taxon>
        <taxon>Neisseriales</taxon>
        <taxon>Chromobacteriaceae</taxon>
        <taxon>Aquitalea</taxon>
    </lineage>
</organism>
<accession>A0A318JWU8</accession>
<dbReference type="Pfam" id="PF00753">
    <property type="entry name" value="Lactamase_B"/>
    <property type="match status" value="1"/>
</dbReference>
<protein>
    <submittedName>
        <fullName evidence="6">Glyoxylase-like metal-dependent hydrolase (Beta-lactamase superfamily II)</fullName>
    </submittedName>
</protein>
<keyword evidence="7" id="KW-1185">Reference proteome</keyword>
<dbReference type="PANTHER" id="PTHR42978:SF6">
    <property type="entry name" value="QUORUM-QUENCHING LACTONASE YTNP-RELATED"/>
    <property type="match status" value="1"/>
</dbReference>
<evidence type="ECO:0000256" key="3">
    <source>
        <dbReference type="ARBA" id="ARBA00022801"/>
    </source>
</evidence>
<evidence type="ECO:0000313" key="7">
    <source>
        <dbReference type="Proteomes" id="UP000248395"/>
    </source>
</evidence>
<dbReference type="Gene3D" id="3.60.15.10">
    <property type="entry name" value="Ribonuclease Z/Hydroxyacylglutathione hydrolase-like"/>
    <property type="match status" value="1"/>
</dbReference>
<evidence type="ECO:0000256" key="4">
    <source>
        <dbReference type="ARBA" id="ARBA00022833"/>
    </source>
</evidence>